<accession>A0A8J6XL19</accession>
<evidence type="ECO:0000313" key="1">
    <source>
        <dbReference type="EMBL" id="MBD2770668.1"/>
    </source>
</evidence>
<evidence type="ECO:0000313" key="2">
    <source>
        <dbReference type="Proteomes" id="UP000629098"/>
    </source>
</evidence>
<sequence length="140" mass="15458">MNKNERGKRGNPDYASIQGYVPKQTAQLFKIICTALDISQSEVLEQLVAEWVRANAKAIPSYEPEPPSETIDKVVARNIEKLKAAKLGIRNLDAIASGKTLPSAAQFAKIATALEWSEEEQKALWHKTFGSKKEKSNGFA</sequence>
<dbReference type="AlphaFoldDB" id="A0A8J6XL19"/>
<dbReference type="Gene3D" id="1.10.1220.10">
    <property type="entry name" value="Met repressor-like"/>
    <property type="match status" value="1"/>
</dbReference>
<dbReference type="EMBL" id="JACXAE010000007">
    <property type="protein sequence ID" value="MBD2770668.1"/>
    <property type="molecule type" value="Genomic_DNA"/>
</dbReference>
<protein>
    <submittedName>
        <fullName evidence="1">Uncharacterized protein</fullName>
    </submittedName>
</protein>
<dbReference type="InterPro" id="IPR013321">
    <property type="entry name" value="Arc_rbn_hlx_hlx"/>
</dbReference>
<dbReference type="Proteomes" id="UP000629098">
    <property type="component" value="Unassembled WGS sequence"/>
</dbReference>
<keyword evidence="2" id="KW-1185">Reference proteome</keyword>
<organism evidence="1 2">
    <name type="scientific">Iningainema tapete BLCC-T55</name>
    <dbReference type="NCBI Taxonomy" id="2748662"/>
    <lineage>
        <taxon>Bacteria</taxon>
        <taxon>Bacillati</taxon>
        <taxon>Cyanobacteriota</taxon>
        <taxon>Cyanophyceae</taxon>
        <taxon>Nostocales</taxon>
        <taxon>Scytonemataceae</taxon>
        <taxon>Iningainema tapete</taxon>
    </lineage>
</organism>
<proteinExistence type="predicted"/>
<reference evidence="1" key="1">
    <citation type="submission" date="2020-09" db="EMBL/GenBank/DDBJ databases">
        <title>Iningainema tapete sp. nov. (Scytonemataceae, Cyanobacteria) from greenhouses in central Florida (USA) produces two types of nodularin with biosynthetic potential for microcystin-LR and anabaenopeptins.</title>
        <authorList>
            <person name="Berthold D.E."/>
            <person name="Lefler F.W."/>
            <person name="Huang I.-S."/>
            <person name="Abdulla H."/>
            <person name="Zimba P.V."/>
            <person name="Laughinghouse H.D. IV."/>
        </authorList>
    </citation>
    <scope>NUCLEOTIDE SEQUENCE</scope>
    <source>
        <strain evidence="1">BLCCT55</strain>
    </source>
</reference>
<gene>
    <name evidence="1" type="ORF">ICL16_00635</name>
</gene>
<dbReference type="RefSeq" id="WP_190824967.1">
    <property type="nucleotide sequence ID" value="NZ_CAWPPI010000007.1"/>
</dbReference>
<name>A0A8J6XL19_9CYAN</name>
<dbReference type="GO" id="GO:0006355">
    <property type="term" value="P:regulation of DNA-templated transcription"/>
    <property type="evidence" value="ECO:0007669"/>
    <property type="project" value="InterPro"/>
</dbReference>
<comment type="caution">
    <text evidence="1">The sequence shown here is derived from an EMBL/GenBank/DDBJ whole genome shotgun (WGS) entry which is preliminary data.</text>
</comment>